<reference evidence="3" key="1">
    <citation type="journal article" date="2016" name="Nat. Commun.">
        <title>The Gonium pectorale genome demonstrates co-option of cell cycle regulation during the evolution of multicellularity.</title>
        <authorList>
            <person name="Hanschen E.R."/>
            <person name="Marriage T.N."/>
            <person name="Ferris P.J."/>
            <person name="Hamaji T."/>
            <person name="Toyoda A."/>
            <person name="Fujiyama A."/>
            <person name="Neme R."/>
            <person name="Noguchi H."/>
            <person name="Minakuchi Y."/>
            <person name="Suzuki M."/>
            <person name="Kawai-Toyooka H."/>
            <person name="Smith D.R."/>
            <person name="Sparks H."/>
            <person name="Anderson J."/>
            <person name="Bakaric R."/>
            <person name="Luria V."/>
            <person name="Karger A."/>
            <person name="Kirschner M.W."/>
            <person name="Durand P.M."/>
            <person name="Michod R.E."/>
            <person name="Nozaki H."/>
            <person name="Olson B.J."/>
        </authorList>
    </citation>
    <scope>NUCLEOTIDE SEQUENCE [LARGE SCALE GENOMIC DNA]</scope>
    <source>
        <strain evidence="3">NIES-2863</strain>
    </source>
</reference>
<feature type="domain" description="MATH" evidence="1">
    <location>
        <begin position="1"/>
        <end position="120"/>
    </location>
</feature>
<evidence type="ECO:0000259" key="1">
    <source>
        <dbReference type="PROSITE" id="PS50144"/>
    </source>
</evidence>
<name>A0A150G997_GONPE</name>
<comment type="caution">
    <text evidence="2">The sequence shown here is derived from an EMBL/GenBank/DDBJ whole genome shotgun (WGS) entry which is preliminary data.</text>
</comment>
<dbReference type="PROSITE" id="PS50144">
    <property type="entry name" value="MATH"/>
    <property type="match status" value="1"/>
</dbReference>
<accession>A0A150G997</accession>
<dbReference type="Proteomes" id="UP000075714">
    <property type="component" value="Unassembled WGS sequence"/>
</dbReference>
<dbReference type="Pfam" id="PF22486">
    <property type="entry name" value="MATH_2"/>
    <property type="match status" value="1"/>
</dbReference>
<evidence type="ECO:0000313" key="2">
    <source>
        <dbReference type="EMBL" id="KXZ46424.1"/>
    </source>
</evidence>
<dbReference type="STRING" id="33097.A0A150G997"/>
<evidence type="ECO:0000313" key="3">
    <source>
        <dbReference type="Proteomes" id="UP000075714"/>
    </source>
</evidence>
<keyword evidence="3" id="KW-1185">Reference proteome</keyword>
<proteinExistence type="predicted"/>
<gene>
    <name evidence="2" type="ORF">GPECTOR_43g860</name>
</gene>
<dbReference type="AlphaFoldDB" id="A0A150G997"/>
<dbReference type="EMBL" id="LSYV01000044">
    <property type="protein sequence ID" value="KXZ46424.1"/>
    <property type="molecule type" value="Genomic_DNA"/>
</dbReference>
<dbReference type="CDD" id="cd00121">
    <property type="entry name" value="MATH"/>
    <property type="match status" value="1"/>
</dbReference>
<dbReference type="OrthoDB" id="6359816at2759"/>
<protein>
    <recommendedName>
        <fullName evidence="1">MATH domain-containing protein</fullName>
    </recommendedName>
</protein>
<organism evidence="2 3">
    <name type="scientific">Gonium pectorale</name>
    <name type="common">Green alga</name>
    <dbReference type="NCBI Taxonomy" id="33097"/>
    <lineage>
        <taxon>Eukaryota</taxon>
        <taxon>Viridiplantae</taxon>
        <taxon>Chlorophyta</taxon>
        <taxon>core chlorophytes</taxon>
        <taxon>Chlorophyceae</taxon>
        <taxon>CS clade</taxon>
        <taxon>Chlamydomonadales</taxon>
        <taxon>Volvocaceae</taxon>
        <taxon>Gonium</taxon>
    </lineage>
</organism>
<dbReference type="SUPFAM" id="SSF49599">
    <property type="entry name" value="TRAF domain-like"/>
    <property type="match status" value="1"/>
</dbReference>
<sequence>MGPGTRLCSDLFEVAGQLFRLEVYPAGLNRDSSKYVSLFLTTPGTACPGFLLYELSVLDQSASKPQHITEARTAGDASQGPAAVLAPHAGVIAGFPRFIKSSFLHKHWQRFLVEDTLTVR</sequence>
<dbReference type="InterPro" id="IPR008974">
    <property type="entry name" value="TRAF-like"/>
</dbReference>
<dbReference type="Gene3D" id="2.60.210.10">
    <property type="entry name" value="Apoptosis, Tumor Necrosis Factor Receptor Associated Protein 2, Chain A"/>
    <property type="match status" value="1"/>
</dbReference>
<dbReference type="InterPro" id="IPR002083">
    <property type="entry name" value="MATH/TRAF_dom"/>
</dbReference>